<evidence type="ECO:0000259" key="2">
    <source>
        <dbReference type="Pfam" id="PF13625"/>
    </source>
</evidence>
<keyword evidence="3" id="KW-0547">Nucleotide-binding</keyword>
<reference evidence="3 4" key="1">
    <citation type="journal article" date="2015" name="Stand. Genomic Sci.">
        <title>Genomic Encyclopedia of Bacterial and Archaeal Type Strains, Phase III: the genomes of soil and plant-associated and newly described type strains.</title>
        <authorList>
            <person name="Whitman W.B."/>
            <person name="Woyke T."/>
            <person name="Klenk H.P."/>
            <person name="Zhou Y."/>
            <person name="Lilburn T.G."/>
            <person name="Beck B.J."/>
            <person name="De Vos P."/>
            <person name="Vandamme P."/>
            <person name="Eisen J.A."/>
            <person name="Garrity G."/>
            <person name="Hugenholtz P."/>
            <person name="Kyrpides N.C."/>
        </authorList>
    </citation>
    <scope>NUCLEOTIDE SEQUENCE [LARGE SCALE GENOMIC DNA]</scope>
    <source>
        <strain evidence="3 4">CECT 7306</strain>
    </source>
</reference>
<dbReference type="InterPro" id="IPR032830">
    <property type="entry name" value="XPB/Ssl2_N"/>
</dbReference>
<feature type="region of interest" description="Disordered" evidence="1">
    <location>
        <begin position="1"/>
        <end position="29"/>
    </location>
</feature>
<organism evidence="3 4">
    <name type="scientific">Pseudokineococcus lusitanus</name>
    <dbReference type="NCBI Taxonomy" id="763993"/>
    <lineage>
        <taxon>Bacteria</taxon>
        <taxon>Bacillati</taxon>
        <taxon>Actinomycetota</taxon>
        <taxon>Actinomycetes</taxon>
        <taxon>Kineosporiales</taxon>
        <taxon>Kineosporiaceae</taxon>
        <taxon>Pseudokineococcus</taxon>
    </lineage>
</organism>
<dbReference type="OrthoDB" id="3415124at2"/>
<feature type="compositionally biased region" description="Low complexity" evidence="1">
    <location>
        <begin position="8"/>
        <end position="21"/>
    </location>
</feature>
<dbReference type="GO" id="GO:0004386">
    <property type="term" value="F:helicase activity"/>
    <property type="evidence" value="ECO:0007669"/>
    <property type="project" value="UniProtKB-KW"/>
</dbReference>
<keyword evidence="3" id="KW-0378">Hydrolase</keyword>
<accession>A0A3N1HK68</accession>
<feature type="region of interest" description="Disordered" evidence="1">
    <location>
        <begin position="701"/>
        <end position="729"/>
    </location>
</feature>
<sequence length="829" mass="84579">MPPPETSPAPAARARPGARPRSLADDLRGRDDDELVALLRARPDLAVPAPPGSGALAARASTRHSVQRAVDARSRAELDVLAAALVVAARDGAATATAVATATGLTRPRTSALLADLRRLALLWGTPREHVPVGVLGDALGAHPAGLGPALADLLDQVPLVRPRAEALADLLGVPPTDGPAAVSARLSDPAALADLLAGAPEGTGELLSRLDDGGPVGQVSRARRDLPPAADQDPATTAPLDWLLARALLVPVGDTRVVLPRELGLALRDGRALREPPALEPPVPPTRPVPAARRDALAAGAAAEAVRLVDALGRSWGARPVPLLRAGGLGVRELARAAAELEVDAGTAALVVEVAAAAGLVAEDGEADAAWAPTPRYDTWAAGTPGERWAALAAAWTAMPRLPSLVGARDDRGSARAALSDAVARPQAPVVRALLLETLAGLPQDDDTGAAADAEALAARLAWLRPRWAPARDRALVGAVLAEAAWLGVLGGGALGEAARVLLVGPSGTVVAPAGAEPDAEAVARRTAAAAVLDAALPEPVTQVLLQADLTAVAPGPLERDLEVELSLAADVDSRGGATVYRFDGGTVRRALDAGRTADDLLAFLAGVSATPVPQPLEYLVRDVARRHGRVRVGSAGAYLRSDDEAVLAELLAERRAAPLGLRRLAPTVLVARADAAEVLRVLRFLGLAPAAESGDGSLVLDRPTVHRTPPRRLPRAAPAHAAPDETTARSVVAALRAGDEVAAAAPPPPPGAPLVPPADPAVSLAELRSAAAEQRPVWVGVVDVTGGPTRVHAQPLSVEGGRITVRDLTTGAVRVLSVHRVTGTTPG</sequence>
<dbReference type="AlphaFoldDB" id="A0A3N1HK68"/>
<dbReference type="Proteomes" id="UP000276232">
    <property type="component" value="Unassembled WGS sequence"/>
</dbReference>
<proteinExistence type="predicted"/>
<dbReference type="Pfam" id="PF13625">
    <property type="entry name" value="Helicase_C_3"/>
    <property type="match status" value="1"/>
</dbReference>
<keyword evidence="3" id="KW-0067">ATP-binding</keyword>
<name>A0A3N1HK68_9ACTN</name>
<keyword evidence="4" id="KW-1185">Reference proteome</keyword>
<evidence type="ECO:0000313" key="4">
    <source>
        <dbReference type="Proteomes" id="UP000276232"/>
    </source>
</evidence>
<feature type="region of interest" description="Disordered" evidence="1">
    <location>
        <begin position="208"/>
        <end position="235"/>
    </location>
</feature>
<evidence type="ECO:0000256" key="1">
    <source>
        <dbReference type="SAM" id="MobiDB-lite"/>
    </source>
</evidence>
<dbReference type="EMBL" id="RJKN01000005">
    <property type="protein sequence ID" value="ROP42884.1"/>
    <property type="molecule type" value="Genomic_DNA"/>
</dbReference>
<feature type="domain" description="Helicase XPB/Ssl2 N-terminal" evidence="2">
    <location>
        <begin position="545"/>
        <end position="667"/>
    </location>
</feature>
<dbReference type="RefSeq" id="WP_123380261.1">
    <property type="nucleotide sequence ID" value="NZ_RJKN01000005.1"/>
</dbReference>
<gene>
    <name evidence="3" type="ORF">EDC03_2172</name>
</gene>
<evidence type="ECO:0000313" key="3">
    <source>
        <dbReference type="EMBL" id="ROP42884.1"/>
    </source>
</evidence>
<dbReference type="InParanoid" id="A0A3N1HK68"/>
<keyword evidence="3" id="KW-0347">Helicase</keyword>
<comment type="caution">
    <text evidence="3">The sequence shown here is derived from an EMBL/GenBank/DDBJ whole genome shotgun (WGS) entry which is preliminary data.</text>
</comment>
<protein>
    <submittedName>
        <fullName evidence="3">XPB/Ssl2-like helicase family protein</fullName>
    </submittedName>
</protein>